<dbReference type="AlphaFoldDB" id="A0A7S8C6H5"/>
<dbReference type="Proteomes" id="UP000593594">
    <property type="component" value="Chromosome"/>
</dbReference>
<dbReference type="GO" id="GO:0016740">
    <property type="term" value="F:transferase activity"/>
    <property type="evidence" value="ECO:0007669"/>
    <property type="project" value="UniProtKB-KW"/>
</dbReference>
<protein>
    <recommendedName>
        <fullName evidence="2">arginine deiminase</fullName>
        <ecNumber evidence="2">3.5.3.6</ecNumber>
    </recommendedName>
</protein>
<dbReference type="EMBL" id="CP058214">
    <property type="protein sequence ID" value="QPC44104.1"/>
    <property type="molecule type" value="Genomic_DNA"/>
</dbReference>
<dbReference type="PANTHER" id="PTHR47271">
    <property type="entry name" value="ARGININE DEIMINASE"/>
    <property type="match status" value="1"/>
</dbReference>
<comment type="pathway">
    <text evidence="1">Amino-acid degradation; L-arginine degradation via ADI pathway; carbamoyl phosphate from L-arginine: step 1/2.</text>
</comment>
<organism evidence="4 5">
    <name type="scientific">Kaustia mangrovi</name>
    <dbReference type="NCBI Taxonomy" id="2593653"/>
    <lineage>
        <taxon>Bacteria</taxon>
        <taxon>Pseudomonadati</taxon>
        <taxon>Pseudomonadota</taxon>
        <taxon>Alphaproteobacteria</taxon>
        <taxon>Hyphomicrobiales</taxon>
        <taxon>Parvibaculaceae</taxon>
        <taxon>Kaustia</taxon>
    </lineage>
</organism>
<dbReference type="GO" id="GO:0019546">
    <property type="term" value="P:L-arginine deiminase pathway"/>
    <property type="evidence" value="ECO:0007669"/>
    <property type="project" value="TreeGrafter"/>
</dbReference>
<dbReference type="Gene3D" id="3.75.10.10">
    <property type="entry name" value="L-arginine/glycine Amidinotransferase, Chain A"/>
    <property type="match status" value="1"/>
</dbReference>
<dbReference type="SUPFAM" id="SSF55909">
    <property type="entry name" value="Pentein"/>
    <property type="match status" value="1"/>
</dbReference>
<keyword evidence="5" id="KW-1185">Reference proteome</keyword>
<evidence type="ECO:0000313" key="4">
    <source>
        <dbReference type="EMBL" id="QPC44104.1"/>
    </source>
</evidence>
<dbReference type="RefSeq" id="WP_213161469.1">
    <property type="nucleotide sequence ID" value="NZ_CP058214.1"/>
</dbReference>
<dbReference type="EC" id="3.5.3.6" evidence="2"/>
<name>A0A7S8C6H5_9HYPH</name>
<dbReference type="KEGG" id="kmn:HW532_16235"/>
<accession>A0A7S8C6H5</accession>
<evidence type="ECO:0000256" key="1">
    <source>
        <dbReference type="ARBA" id="ARBA00005213"/>
    </source>
</evidence>
<comment type="catalytic activity">
    <reaction evidence="3">
        <text>L-arginine + H2O = L-citrulline + NH4(+)</text>
        <dbReference type="Rhea" id="RHEA:19597"/>
        <dbReference type="ChEBI" id="CHEBI:15377"/>
        <dbReference type="ChEBI" id="CHEBI:28938"/>
        <dbReference type="ChEBI" id="CHEBI:32682"/>
        <dbReference type="ChEBI" id="CHEBI:57743"/>
        <dbReference type="EC" id="3.5.3.6"/>
    </reaction>
</comment>
<gene>
    <name evidence="4" type="ORF">HW532_16235</name>
</gene>
<sequence length="334" mass="36936">MSAMTENEWRYNQLIKLFPSHAEPPFEDRGQQKTVWGREWGCRNDVGRLRAVLMHRPGEELNVVDTAKRLPIGAYGDLEAGWYWRGDTPPDLPAMQAQHDAFVAALQAEGVEVVMIDRAEPGMMKTCYTRDVVIGIDGGAIVTRMGPTVRRGEERSATRTLANLGCPILRTLSGNAIAEGGSFAWIDEHTAVIGLSSRVNEEGARQIEEVLRPQGVELLRVQLTGYRLHIDGTFLMVAPDLAMVNPSIVPFWFLEELKTRHIHTIELHHSDNPWIVNSLAVSPGRLIVPEGMTDMTREALHRHGVETVAVAYDKVCAGGGGLHCSTAPLIRDPV</sequence>
<evidence type="ECO:0000256" key="3">
    <source>
        <dbReference type="ARBA" id="ARBA00049429"/>
    </source>
</evidence>
<dbReference type="PANTHER" id="PTHR47271:SF2">
    <property type="entry name" value="ARGININE DEIMINASE"/>
    <property type="match status" value="1"/>
</dbReference>
<dbReference type="GO" id="GO:0016990">
    <property type="term" value="F:arginine deiminase activity"/>
    <property type="evidence" value="ECO:0007669"/>
    <property type="project" value="UniProtKB-EC"/>
</dbReference>
<dbReference type="Pfam" id="PF19420">
    <property type="entry name" value="DDAH_eukar"/>
    <property type="match status" value="1"/>
</dbReference>
<evidence type="ECO:0000313" key="5">
    <source>
        <dbReference type="Proteomes" id="UP000593594"/>
    </source>
</evidence>
<proteinExistence type="predicted"/>
<keyword evidence="4" id="KW-0808">Transferase</keyword>
<reference evidence="4 5" key="1">
    <citation type="submission" date="2020-06" db="EMBL/GenBank/DDBJ databases">
        <title>Genome sequence of 2 isolates from Red Sea Mangroves.</title>
        <authorList>
            <person name="Sefrji F."/>
            <person name="Michoud G."/>
            <person name="Merlino G."/>
            <person name="Daffonchio D."/>
        </authorList>
    </citation>
    <scope>NUCLEOTIDE SEQUENCE [LARGE SCALE GENOMIC DNA]</scope>
    <source>
        <strain evidence="4 5">R1DC25</strain>
    </source>
</reference>
<evidence type="ECO:0000256" key="2">
    <source>
        <dbReference type="ARBA" id="ARBA00012171"/>
    </source>
</evidence>